<proteinExistence type="predicted"/>
<protein>
    <submittedName>
        <fullName evidence="1">Uncharacterized protein</fullName>
    </submittedName>
</protein>
<gene>
    <name evidence="1" type="ORF">ITI46_01185</name>
</gene>
<sequence length="52" mass="5454">MLRRPVIDRLIPSGVSLAGPVGQIMPSRDRMTAHPGAAGLLRTSTRSGPCEA</sequence>
<reference evidence="1 2" key="1">
    <citation type="submission" date="2020-11" db="EMBL/GenBank/DDBJ databases">
        <title>Streptomyces spirodelae sp. nov., isolated from duckweed.</title>
        <authorList>
            <person name="Saimee Y."/>
            <person name="Duangmal K."/>
        </authorList>
    </citation>
    <scope>NUCLEOTIDE SEQUENCE [LARGE SCALE GENOMIC DNA]</scope>
    <source>
        <strain evidence="1 2">S16-07</strain>
    </source>
</reference>
<evidence type="ECO:0000313" key="2">
    <source>
        <dbReference type="Proteomes" id="UP001519064"/>
    </source>
</evidence>
<evidence type="ECO:0000313" key="1">
    <source>
        <dbReference type="EMBL" id="MBO8190335.1"/>
    </source>
</evidence>
<keyword evidence="2" id="KW-1185">Reference proteome</keyword>
<comment type="caution">
    <text evidence="1">The sequence shown here is derived from an EMBL/GenBank/DDBJ whole genome shotgun (WGS) entry which is preliminary data.</text>
</comment>
<dbReference type="RefSeq" id="WP_209237253.1">
    <property type="nucleotide sequence ID" value="NZ_JADKMA010000004.1"/>
</dbReference>
<accession>A0ABS3X4N6</accession>
<organism evidence="1 2">
    <name type="scientific">Streptomyces oryzae</name>
    <dbReference type="NCBI Taxonomy" id="1434886"/>
    <lineage>
        <taxon>Bacteria</taxon>
        <taxon>Bacillati</taxon>
        <taxon>Actinomycetota</taxon>
        <taxon>Actinomycetes</taxon>
        <taxon>Kitasatosporales</taxon>
        <taxon>Streptomycetaceae</taxon>
        <taxon>Streptomyces</taxon>
    </lineage>
</organism>
<dbReference type="EMBL" id="JADKMA010000004">
    <property type="protein sequence ID" value="MBO8190335.1"/>
    <property type="molecule type" value="Genomic_DNA"/>
</dbReference>
<dbReference type="Proteomes" id="UP001519064">
    <property type="component" value="Unassembled WGS sequence"/>
</dbReference>
<name>A0ABS3X4N6_9ACTN</name>